<name>A0ABT1SEX2_9FIRM</name>
<dbReference type="RefSeq" id="WP_256312513.1">
    <property type="nucleotide sequence ID" value="NZ_JANGAC010000016.1"/>
</dbReference>
<proteinExistence type="predicted"/>
<evidence type="ECO:0000313" key="2">
    <source>
        <dbReference type="Proteomes" id="UP001524478"/>
    </source>
</evidence>
<dbReference type="EMBL" id="JANGAC010000016">
    <property type="protein sequence ID" value="MCQ4924922.1"/>
    <property type="molecule type" value="Genomic_DNA"/>
</dbReference>
<accession>A0ABT1SEX2</accession>
<reference evidence="1 2" key="1">
    <citation type="submission" date="2022-06" db="EMBL/GenBank/DDBJ databases">
        <title>Isolation of gut microbiota from human fecal samples.</title>
        <authorList>
            <person name="Pamer E.G."/>
            <person name="Barat B."/>
            <person name="Waligurski E."/>
            <person name="Medina S."/>
            <person name="Paddock L."/>
            <person name="Mostad J."/>
        </authorList>
    </citation>
    <scope>NUCLEOTIDE SEQUENCE [LARGE SCALE GENOMIC DNA]</scope>
    <source>
        <strain evidence="1 2">DFI.7.95</strain>
    </source>
</reference>
<comment type="caution">
    <text evidence="1">The sequence shown here is derived from an EMBL/GenBank/DDBJ whole genome shotgun (WGS) entry which is preliminary data.</text>
</comment>
<dbReference type="Proteomes" id="UP001524478">
    <property type="component" value="Unassembled WGS sequence"/>
</dbReference>
<sequence length="126" mass="14835">MERIVNLQYKCYPNLFKYILKNKRDIVLDRWKLLYIHVKESEIEKLANVKGQEGEVRKVLNAAICPKCGTRITGGFLLSYRGQECIGRSIECPICYLMSDSTFYKVMNLHEEDKYIFVKDFLSKIQ</sequence>
<evidence type="ECO:0000313" key="1">
    <source>
        <dbReference type="EMBL" id="MCQ4924922.1"/>
    </source>
</evidence>
<gene>
    <name evidence="1" type="ORF">NE686_17605</name>
</gene>
<organism evidence="1 2">
    <name type="scientific">Tissierella carlieri</name>
    <dbReference type="NCBI Taxonomy" id="689904"/>
    <lineage>
        <taxon>Bacteria</taxon>
        <taxon>Bacillati</taxon>
        <taxon>Bacillota</taxon>
        <taxon>Tissierellia</taxon>
        <taxon>Tissierellales</taxon>
        <taxon>Tissierellaceae</taxon>
        <taxon>Tissierella</taxon>
    </lineage>
</organism>
<keyword evidence="2" id="KW-1185">Reference proteome</keyword>
<protein>
    <submittedName>
        <fullName evidence="1">Uncharacterized protein</fullName>
    </submittedName>
</protein>